<reference evidence="7 8" key="1">
    <citation type="submission" date="2019-11" db="EMBL/GenBank/DDBJ databases">
        <title>Whole genome shotgun sequencing (WGS) data from Adlercreutzia equolifaciens ResAG-91, Eggerthella lenta MRI-F36, MRI-F37, MRI-F40, ResAG-49, ResAG-88, ResAG-121, ResAG-145, and Gordonibacter sp. ResAG-5, ResAG-26, ResAG-43, ResAG-50, ResAG-59.</title>
        <authorList>
            <person name="Stoll D.A."/>
            <person name="Danylec N."/>
            <person name="Franz C.M.A.P."/>
            <person name="Huch M."/>
        </authorList>
    </citation>
    <scope>NUCLEOTIDE SEQUENCE [LARGE SCALE GENOMIC DNA]</scope>
    <source>
        <strain evidence="7 8">ResAG-59</strain>
    </source>
</reference>
<feature type="domain" description="HTH IS21-type" evidence="5">
    <location>
        <begin position="5"/>
        <end position="68"/>
    </location>
</feature>
<sequence>MISMSKAYSIRQLRMEGDSIAEISRKLEVSRDTVYKYLAADDLSPKPPQPRRRQSSLDRYRPLIESWLDEDERSWRKQRHTAHRIWARLRDEAGADVGESTVRNYVRRLKLERGAPSERYLDLDWAPGEAQADFGEADFYVGGVRTRMSFFVLAFPYSNVGIAQVFPGENAECVCQALRNIFEHVAGVPRRIVFDNAAGVGRRVGEAVRATEMFSAFAAHYGFAYSFCNPHAGHEKGSVENKVGYVRANLFVPVPSLSSPAAFNVRLLERSMALSDKPHWAKGESELQLFVEDRFAMSGLPPAPFAAVRYEVRKADKLGKVRVDGPHLYSSDPSLAGRELVCGIGATTVTLATRDGAVVAEHPRAYGSAPTDTTDPASQLALLCARPGAWSNSKVRSALPDGLRGHMDSLAKADLKAELRLMRDQAAESGWAATVQAMAAALAATGRVDRASVAVGAARIAGGAVSYDEAVDLSAYDSALASARGR</sequence>
<proteinExistence type="inferred from homology"/>
<evidence type="ECO:0000259" key="6">
    <source>
        <dbReference type="PROSITE" id="PS50994"/>
    </source>
</evidence>
<comment type="similarity">
    <text evidence="1">Belongs to the transposase IS21/IS408/IS1162 family.</text>
</comment>
<evidence type="ECO:0000256" key="4">
    <source>
        <dbReference type="ARBA" id="ARBA00023172"/>
    </source>
</evidence>
<dbReference type="AlphaFoldDB" id="A0A6N8ILD4"/>
<organism evidence="7 8">
    <name type="scientific">Gordonibacter urolithinfaciens</name>
    <dbReference type="NCBI Taxonomy" id="1335613"/>
    <lineage>
        <taxon>Bacteria</taxon>
        <taxon>Bacillati</taxon>
        <taxon>Actinomycetota</taxon>
        <taxon>Coriobacteriia</taxon>
        <taxon>Eggerthellales</taxon>
        <taxon>Eggerthellaceae</taxon>
        <taxon>Gordonibacter</taxon>
    </lineage>
</organism>
<evidence type="ECO:0000313" key="7">
    <source>
        <dbReference type="EMBL" id="MVN15643.1"/>
    </source>
</evidence>
<dbReference type="InterPro" id="IPR012337">
    <property type="entry name" value="RNaseH-like_sf"/>
</dbReference>
<keyword evidence="8" id="KW-1185">Reference proteome</keyword>
<dbReference type="PROSITE" id="PS50994">
    <property type="entry name" value="INTEGRASE"/>
    <property type="match status" value="1"/>
</dbReference>
<protein>
    <submittedName>
        <fullName evidence="7">IS21 family transposase</fullName>
    </submittedName>
</protein>
<dbReference type="InterPro" id="IPR001584">
    <property type="entry name" value="Integrase_cat-core"/>
</dbReference>
<accession>A0A6N8ILD4</accession>
<dbReference type="Pfam" id="PF22483">
    <property type="entry name" value="Mu-transpos_C_2"/>
    <property type="match status" value="1"/>
</dbReference>
<dbReference type="InterPro" id="IPR009057">
    <property type="entry name" value="Homeodomain-like_sf"/>
</dbReference>
<evidence type="ECO:0000259" key="5">
    <source>
        <dbReference type="PROSITE" id="PS50531"/>
    </source>
</evidence>
<dbReference type="Proteomes" id="UP000468327">
    <property type="component" value="Unassembled WGS sequence"/>
</dbReference>
<evidence type="ECO:0000256" key="2">
    <source>
        <dbReference type="ARBA" id="ARBA00022578"/>
    </source>
</evidence>
<dbReference type="GO" id="GO:0032196">
    <property type="term" value="P:transposition"/>
    <property type="evidence" value="ECO:0007669"/>
    <property type="project" value="UniProtKB-KW"/>
</dbReference>
<name>A0A6N8ILD4_9ACTN</name>
<feature type="domain" description="Integrase catalytic" evidence="6">
    <location>
        <begin position="123"/>
        <end position="294"/>
    </location>
</feature>
<dbReference type="NCBIfam" id="NF033546">
    <property type="entry name" value="transpos_IS21"/>
    <property type="match status" value="1"/>
</dbReference>
<dbReference type="GO" id="GO:0003677">
    <property type="term" value="F:DNA binding"/>
    <property type="evidence" value="ECO:0007669"/>
    <property type="project" value="UniProtKB-KW"/>
</dbReference>
<keyword evidence="4" id="KW-0233">DNA recombination</keyword>
<dbReference type="SUPFAM" id="SSF53098">
    <property type="entry name" value="Ribonuclease H-like"/>
    <property type="match status" value="1"/>
</dbReference>
<dbReference type="InterPro" id="IPR017894">
    <property type="entry name" value="HTH_IS21_transposase_type"/>
</dbReference>
<dbReference type="Gene3D" id="3.30.420.10">
    <property type="entry name" value="Ribonuclease H-like superfamily/Ribonuclease H"/>
    <property type="match status" value="1"/>
</dbReference>
<keyword evidence="2" id="KW-0815">Transposition</keyword>
<dbReference type="PROSITE" id="PS50531">
    <property type="entry name" value="HTH_IS21"/>
    <property type="match status" value="1"/>
</dbReference>
<dbReference type="GO" id="GO:0000150">
    <property type="term" value="F:DNA strand exchange activity"/>
    <property type="evidence" value="ECO:0007669"/>
    <property type="project" value="InterPro"/>
</dbReference>
<dbReference type="Pfam" id="PF02796">
    <property type="entry name" value="HTH_7"/>
    <property type="match status" value="1"/>
</dbReference>
<dbReference type="InterPro" id="IPR054353">
    <property type="entry name" value="IstA-like_C"/>
</dbReference>
<evidence type="ECO:0000256" key="3">
    <source>
        <dbReference type="ARBA" id="ARBA00023125"/>
    </source>
</evidence>
<evidence type="ECO:0000313" key="8">
    <source>
        <dbReference type="Proteomes" id="UP000468327"/>
    </source>
</evidence>
<evidence type="ECO:0000256" key="1">
    <source>
        <dbReference type="ARBA" id="ARBA00009277"/>
    </source>
</evidence>
<dbReference type="PANTHER" id="PTHR35004">
    <property type="entry name" value="TRANSPOSASE RV3428C-RELATED"/>
    <property type="match status" value="1"/>
</dbReference>
<dbReference type="InterPro" id="IPR006120">
    <property type="entry name" value="Resolvase_HTH_dom"/>
</dbReference>
<gene>
    <name evidence="7" type="ORF">GO738_09860</name>
</gene>
<keyword evidence="3" id="KW-0238">DNA-binding</keyword>
<dbReference type="GO" id="GO:0015074">
    <property type="term" value="P:DNA integration"/>
    <property type="evidence" value="ECO:0007669"/>
    <property type="project" value="InterPro"/>
</dbReference>
<dbReference type="EMBL" id="WPOC01000015">
    <property type="protein sequence ID" value="MVN15643.1"/>
    <property type="molecule type" value="Genomic_DNA"/>
</dbReference>
<comment type="caution">
    <text evidence="7">The sequence shown here is derived from an EMBL/GenBank/DDBJ whole genome shotgun (WGS) entry which is preliminary data.</text>
</comment>
<dbReference type="InterPro" id="IPR036397">
    <property type="entry name" value="RNaseH_sf"/>
</dbReference>
<dbReference type="SUPFAM" id="SSF46689">
    <property type="entry name" value="Homeodomain-like"/>
    <property type="match status" value="1"/>
</dbReference>